<keyword evidence="2" id="KW-0347">Helicase</keyword>
<dbReference type="Pfam" id="PF04434">
    <property type="entry name" value="SWIM"/>
    <property type="match status" value="1"/>
</dbReference>
<dbReference type="SUPFAM" id="SSF52540">
    <property type="entry name" value="P-loop containing nucleoside triphosphate hydrolases"/>
    <property type="match status" value="2"/>
</dbReference>
<dbReference type="RefSeq" id="WP_096463394.1">
    <property type="nucleotide sequence ID" value="NZ_AP017312.1"/>
</dbReference>
<keyword evidence="2" id="KW-0547">Nucleotide-binding</keyword>
<dbReference type="FunFam" id="3.40.50.300:FF:000533">
    <property type="entry name" value="Helicase, Snf2 family"/>
    <property type="match status" value="1"/>
</dbReference>
<dbReference type="AlphaFoldDB" id="A0A0U5AWI0"/>
<keyword evidence="1" id="KW-0378">Hydrolase</keyword>
<dbReference type="GO" id="GO:0008270">
    <property type="term" value="F:zinc ion binding"/>
    <property type="evidence" value="ECO:0007669"/>
    <property type="project" value="InterPro"/>
</dbReference>
<organism evidence="2 3">
    <name type="scientific">Aneurinibacillus soli</name>
    <dbReference type="NCBI Taxonomy" id="1500254"/>
    <lineage>
        <taxon>Bacteria</taxon>
        <taxon>Bacillati</taxon>
        <taxon>Bacillota</taxon>
        <taxon>Bacilli</taxon>
        <taxon>Bacillales</taxon>
        <taxon>Paenibacillaceae</taxon>
        <taxon>Aneurinibacillus group</taxon>
        <taxon>Aneurinibacillus</taxon>
    </lineage>
</organism>
<dbReference type="PROSITE" id="PS51194">
    <property type="entry name" value="HELICASE_CTER"/>
    <property type="match status" value="1"/>
</dbReference>
<dbReference type="InterPro" id="IPR001650">
    <property type="entry name" value="Helicase_C-like"/>
</dbReference>
<protein>
    <submittedName>
        <fullName evidence="2">ATP-dependent helicase HepA</fullName>
    </submittedName>
</protein>
<dbReference type="Gene3D" id="3.40.50.300">
    <property type="entry name" value="P-loop containing nucleotide triphosphate hydrolases"/>
    <property type="match status" value="1"/>
</dbReference>
<dbReference type="InterPro" id="IPR013663">
    <property type="entry name" value="Helicase_SWF/SNF/SWI_bac"/>
</dbReference>
<sequence>MSGETSFITTQFVKKWCGSNAFYQRGLSYYQHGRVTKLHFDSHERVWHAVVIGSDDYDVEVYIEDSNIDARCTCPAYNTSLSCKHIVAVLLEIQEVQLGQGTKPETKKSKRPIRHSGEKIVDLHKYQQANHLLTTWMNMSNPVAEVRQAYGKHPLMIEYVCNIHTARMPGNGKLLSIELRAGMKRPYVVKKIGEFLESVAEGSTYTFTSNFTFDSSEQYVSEEDMDVLQLLQEIQENEHFFRSQMSYYGSSDSERSLLIPPLIANRLFSKLQGRVVSVNGQENVIFQSDGEEHKLPLTFRLEKGELGEFELDLNDLTEVMFFDSYGWALQDGIFYQLTNSQKNIMRKLAPVRNSMGNKSVLVSQKQMESFVSYVMPGLKEIGQLELAGTISEQIISLPLCVKVFLDYEDETMLAKVEYHYGNIVIDAFQDETKIDGKQDVILMREMENEQEFMKIFESTPFKYNGKQCYIEGEDEIYTFLFTVVPGLEEKAELYMTNAVQSLLFPKDYIPVTRIDVEPGGNLLEISFDMGDIDPQEVQNILQSVVEKKRYYRLSDGTFVSLEDGSFDAINQLFSELHISKSQVKSGVLQLPVYRSLQIDELIGEGDKYSAKLGKKFRRLIQELKNPDMIDVAVPETLQATLRDYQNFGFQWLKTLAHYRLGGILADDMGLGKTIQTITYLLSEKADETRKTHTSLIVVPASLVYNWKSEFEKYAPDLDVAVAYGTPDERSACLRERMPDAFITSYPLLRQDIELYEAMEFDSLILDEAQAIKNHTTKTASAVKTIKAGKRFALSGTPIENSLDELWSIFDAILPGFFHNHKWFKSLENDKIARMVRPFILRRLKQDVLTELPEKIETVHQSELTKKQKELYVGYLEKIQQEAKESLETDGFQKNRMKILAGLTRLRQLCCHPSLFLENYEDASGKMEQLMEIVANALENKRRLLIFSQFTSMLAIIRQEMDRQNIGYFYLDGQTPSKDRMGMTERFNQGEHDIFLISLKAGGTGLNLTGADTVILYDLWWNPAVEEQAAGRAHRIGQKNSVQVMRLIARGTIEEKIYELQQKKKELIEQVIQPGETMLSSLSEAEIRDILGI</sequence>
<dbReference type="OrthoDB" id="9760715at2"/>
<keyword evidence="2" id="KW-0067">ATP-binding</keyword>
<dbReference type="InterPro" id="IPR049730">
    <property type="entry name" value="SNF2/RAD54-like_C"/>
</dbReference>
<dbReference type="PANTHER" id="PTHR10799">
    <property type="entry name" value="SNF2/RAD54 HELICASE FAMILY"/>
    <property type="match status" value="1"/>
</dbReference>
<dbReference type="SMART" id="SM00490">
    <property type="entry name" value="HELICc"/>
    <property type="match status" value="1"/>
</dbReference>
<keyword evidence="3" id="KW-1185">Reference proteome</keyword>
<proteinExistence type="predicted"/>
<dbReference type="InterPro" id="IPR038718">
    <property type="entry name" value="SNF2-like_sf"/>
</dbReference>
<dbReference type="SMART" id="SM00487">
    <property type="entry name" value="DEXDc"/>
    <property type="match status" value="1"/>
</dbReference>
<dbReference type="CDD" id="cd18012">
    <property type="entry name" value="DEXQc_arch_SWI2_SNF2"/>
    <property type="match status" value="1"/>
</dbReference>
<dbReference type="GO" id="GO:0016787">
    <property type="term" value="F:hydrolase activity"/>
    <property type="evidence" value="ECO:0007669"/>
    <property type="project" value="UniProtKB-KW"/>
</dbReference>
<dbReference type="PROSITE" id="PS50966">
    <property type="entry name" value="ZF_SWIM"/>
    <property type="match status" value="1"/>
</dbReference>
<dbReference type="InterPro" id="IPR014001">
    <property type="entry name" value="Helicase_ATP-bd"/>
</dbReference>
<dbReference type="GO" id="GO:0004386">
    <property type="term" value="F:helicase activity"/>
    <property type="evidence" value="ECO:0007669"/>
    <property type="project" value="UniProtKB-KW"/>
</dbReference>
<dbReference type="PROSITE" id="PS51192">
    <property type="entry name" value="HELICASE_ATP_BIND_1"/>
    <property type="match status" value="1"/>
</dbReference>
<dbReference type="Proteomes" id="UP000217696">
    <property type="component" value="Chromosome"/>
</dbReference>
<evidence type="ECO:0000256" key="1">
    <source>
        <dbReference type="ARBA" id="ARBA00022801"/>
    </source>
</evidence>
<evidence type="ECO:0000313" key="3">
    <source>
        <dbReference type="Proteomes" id="UP000217696"/>
    </source>
</evidence>
<dbReference type="Gene3D" id="3.40.50.10810">
    <property type="entry name" value="Tandem AAA-ATPase domain"/>
    <property type="match status" value="1"/>
</dbReference>
<evidence type="ECO:0000313" key="2">
    <source>
        <dbReference type="EMBL" id="BAU26336.1"/>
    </source>
</evidence>
<dbReference type="EMBL" id="AP017312">
    <property type="protein sequence ID" value="BAU26336.1"/>
    <property type="molecule type" value="Genomic_DNA"/>
</dbReference>
<dbReference type="Pfam" id="PF00176">
    <property type="entry name" value="SNF2-rel_dom"/>
    <property type="match status" value="1"/>
</dbReference>
<gene>
    <name evidence="2" type="ORF">CB4_00450</name>
</gene>
<dbReference type="KEGG" id="asoc:CB4_00450"/>
<dbReference type="Pfam" id="PF00271">
    <property type="entry name" value="Helicase_C"/>
    <property type="match status" value="1"/>
</dbReference>
<dbReference type="InterPro" id="IPR000330">
    <property type="entry name" value="SNF2_N"/>
</dbReference>
<dbReference type="CDD" id="cd18793">
    <property type="entry name" value="SF2_C_SNF"/>
    <property type="match status" value="1"/>
</dbReference>
<reference evidence="2 3" key="1">
    <citation type="submission" date="2015-12" db="EMBL/GenBank/DDBJ databases">
        <title>Genome sequence of Aneurinibacillus soli.</title>
        <authorList>
            <person name="Lee J.S."/>
            <person name="Lee K.C."/>
            <person name="Kim K.K."/>
            <person name="Lee B.W."/>
        </authorList>
    </citation>
    <scope>NUCLEOTIDE SEQUENCE [LARGE SCALE GENOMIC DNA]</scope>
    <source>
        <strain evidence="2 3">CB4</strain>
    </source>
</reference>
<accession>A0A0U5AWI0</accession>
<name>A0A0U5AWI0_9BACL</name>
<dbReference type="Pfam" id="PF08455">
    <property type="entry name" value="SNF2_assoc"/>
    <property type="match status" value="1"/>
</dbReference>
<dbReference type="InterPro" id="IPR027417">
    <property type="entry name" value="P-loop_NTPase"/>
</dbReference>
<dbReference type="InterPro" id="IPR007527">
    <property type="entry name" value="Znf_SWIM"/>
</dbReference>
<dbReference type="GO" id="GO:0005524">
    <property type="term" value="F:ATP binding"/>
    <property type="evidence" value="ECO:0007669"/>
    <property type="project" value="InterPro"/>
</dbReference>